<dbReference type="InterPro" id="IPR015413">
    <property type="entry name" value="Methionyl/Leucyl_tRNA_Synth"/>
</dbReference>
<dbReference type="InterPro" id="IPR002300">
    <property type="entry name" value="aa-tRNA-synth_Ia"/>
</dbReference>
<comment type="catalytic activity">
    <reaction evidence="8 9">
        <text>tRNA(Leu) + L-leucine + ATP = L-leucyl-tRNA(Leu) + AMP + diphosphate</text>
        <dbReference type="Rhea" id="RHEA:11688"/>
        <dbReference type="Rhea" id="RHEA-COMP:9613"/>
        <dbReference type="Rhea" id="RHEA-COMP:9622"/>
        <dbReference type="ChEBI" id="CHEBI:30616"/>
        <dbReference type="ChEBI" id="CHEBI:33019"/>
        <dbReference type="ChEBI" id="CHEBI:57427"/>
        <dbReference type="ChEBI" id="CHEBI:78442"/>
        <dbReference type="ChEBI" id="CHEBI:78494"/>
        <dbReference type="ChEBI" id="CHEBI:456215"/>
        <dbReference type="EC" id="6.1.1.4"/>
    </reaction>
</comment>
<evidence type="ECO:0000256" key="4">
    <source>
        <dbReference type="ARBA" id="ARBA00022741"/>
    </source>
</evidence>
<dbReference type="InterPro" id="IPR009080">
    <property type="entry name" value="tRNAsynth_Ia_anticodon-bd"/>
</dbReference>
<dbReference type="InterPro" id="IPR002302">
    <property type="entry name" value="Leu-tRNA-ligase"/>
</dbReference>
<evidence type="ECO:0000256" key="7">
    <source>
        <dbReference type="ARBA" id="ARBA00023146"/>
    </source>
</evidence>
<dbReference type="PROSITE" id="PS00178">
    <property type="entry name" value="AA_TRNA_LIGASE_I"/>
    <property type="match status" value="1"/>
</dbReference>
<feature type="short sequence motif" description="'KMSKS' region" evidence="9">
    <location>
        <begin position="626"/>
        <end position="630"/>
    </location>
</feature>
<dbReference type="Pfam" id="PF00133">
    <property type="entry name" value="tRNA-synt_1"/>
    <property type="match status" value="2"/>
</dbReference>
<proteinExistence type="inferred from homology"/>
<dbReference type="FunFam" id="3.40.50.620:FF:000003">
    <property type="entry name" value="Leucine--tRNA ligase"/>
    <property type="match status" value="1"/>
</dbReference>
<name>A0A7S9DUW2_9ALTE</name>
<evidence type="ECO:0000313" key="17">
    <source>
        <dbReference type="Proteomes" id="UP000595095"/>
    </source>
</evidence>
<feature type="region of interest" description="Disordered" evidence="11">
    <location>
        <begin position="468"/>
        <end position="491"/>
    </location>
</feature>
<dbReference type="FunFam" id="3.10.20.590:FF:000001">
    <property type="entry name" value="Leucine--tRNA ligase"/>
    <property type="match status" value="1"/>
</dbReference>
<keyword evidence="17" id="KW-1185">Reference proteome</keyword>
<sequence>MAEQQYNPKEIEQQVQQYWAENQSFKATENPDQEKFYCLSMFPYPSGRLHMGHVRNYTIGDVISRFQRMQGKNVLQPMGWDAFGLPAENAAINNKTAPAKWTYENIEYMKDQLNSLGFGYDWDREVATCKSEYYRWEQWFFTRLYEKGLVYKKNSTVNWDPIDQTVLANEQVIDGRGWRSGALVEQKEIPQWFIKITDYADELLADLEKLEEWPEQVRAMQANWIGRSEGVDIKFDLAQPVADIEQLSVYTTRPDTFYGVSYVGVAAQHPLAAYAARNNAQLAEFIEECKNTKVAEAELATMEKKGCDTGLFATHPLTGEKLPIWVANFVLMDYGSGAVMAVPGHDQRDWEFATKYQLPIKQVIQPAADAVSECDLNQSAYTEKGTLINSEEFNGLDFDAAFAQIAQKLESIGHGAKKVNYRLRDWGVSRQRYWGTPIPMLNLENGESVPVPADQLPVVLPEDVQMDGTTSPIKDNPEWASTTYQGQPAQRETDTFDTFMESSWYYARYSSAQHNDAMLNPEQANYWLPVDQYIGGIEHAILHLLYSRFFHKLLRDEGLVESDEPFKRLLCQGMVLADSYYTEDTKGKKTWHAPADVSVEKDDKGRIVKAWLTATNEPVMHGGMTKMSKSKNNGIDPQQVIDQYGADTVRLFTMFAAPPEQTLEWVDSGVEGANRFLRRVWKLVHDHLQYPVAEPADLSALSKEQKSLRRELHRTIDKVTDDLGRRQTFNTAIAAIMELLNHLQKASQETATDQAIMREAVEAILLLLNPITPHICHQLWSALGHQQDIESAPWPVVDKAALVEDEKLIVVQVNGKVRAKITVSAAADKAEVEALATGHANVQQFVQDKTIRKVIVVPGKLVNIVAN</sequence>
<dbReference type="PANTHER" id="PTHR43740:SF2">
    <property type="entry name" value="LEUCINE--TRNA LIGASE, MITOCHONDRIAL"/>
    <property type="match status" value="1"/>
</dbReference>
<dbReference type="KEGG" id="smaa:IT774_08940"/>
<evidence type="ECO:0000256" key="2">
    <source>
        <dbReference type="ARBA" id="ARBA00022490"/>
    </source>
</evidence>
<evidence type="ECO:0000256" key="6">
    <source>
        <dbReference type="ARBA" id="ARBA00022917"/>
    </source>
</evidence>
<dbReference type="InterPro" id="IPR009008">
    <property type="entry name" value="Val/Leu/Ile-tRNA-synth_edit"/>
</dbReference>
<dbReference type="GO" id="GO:0006429">
    <property type="term" value="P:leucyl-tRNA aminoacylation"/>
    <property type="evidence" value="ECO:0007669"/>
    <property type="project" value="UniProtKB-UniRule"/>
</dbReference>
<dbReference type="InterPro" id="IPR025709">
    <property type="entry name" value="Leu_tRNA-synth_edit"/>
</dbReference>
<evidence type="ECO:0000259" key="14">
    <source>
        <dbReference type="Pfam" id="PF09334"/>
    </source>
</evidence>
<dbReference type="CDD" id="cd00812">
    <property type="entry name" value="LeuRS_core"/>
    <property type="match status" value="1"/>
</dbReference>
<evidence type="ECO:0000259" key="15">
    <source>
        <dbReference type="Pfam" id="PF13603"/>
    </source>
</evidence>
<feature type="domain" description="Methionyl/Valyl/Leucyl/Isoleucyl-tRNA synthetase anticodon-binding" evidence="13">
    <location>
        <begin position="706"/>
        <end position="831"/>
    </location>
</feature>
<organism evidence="16 17">
    <name type="scientific">Salinimonas marina</name>
    <dbReference type="NCBI Taxonomy" id="2785918"/>
    <lineage>
        <taxon>Bacteria</taxon>
        <taxon>Pseudomonadati</taxon>
        <taxon>Pseudomonadota</taxon>
        <taxon>Gammaproteobacteria</taxon>
        <taxon>Alteromonadales</taxon>
        <taxon>Alteromonadaceae</taxon>
        <taxon>Alteromonas/Salinimonas group</taxon>
        <taxon>Salinimonas</taxon>
    </lineage>
</organism>
<dbReference type="FunFam" id="3.40.50.620:FF:000124">
    <property type="entry name" value="Leucine--tRNA ligase"/>
    <property type="match status" value="1"/>
</dbReference>
<dbReference type="AlphaFoldDB" id="A0A7S9DUW2"/>
<dbReference type="SUPFAM" id="SSF52374">
    <property type="entry name" value="Nucleotidylyl transferase"/>
    <property type="match status" value="1"/>
</dbReference>
<dbReference type="FunFam" id="1.10.730.10:FF:000003">
    <property type="entry name" value="Leucine--tRNA ligase"/>
    <property type="match status" value="1"/>
</dbReference>
<gene>
    <name evidence="9 16" type="primary">leuS</name>
    <name evidence="16" type="ORF">IT774_08940</name>
</gene>
<feature type="domain" description="Aminoacyl-tRNA synthetase class Ia" evidence="12">
    <location>
        <begin position="423"/>
        <end position="579"/>
    </location>
</feature>
<dbReference type="EC" id="6.1.1.4" evidence="9"/>
<evidence type="ECO:0000313" key="16">
    <source>
        <dbReference type="EMBL" id="QPG04394.1"/>
    </source>
</evidence>
<dbReference type="FunFam" id="2.20.28.290:FF:000001">
    <property type="entry name" value="Leucine--tRNA ligase"/>
    <property type="match status" value="1"/>
</dbReference>
<evidence type="ECO:0000259" key="12">
    <source>
        <dbReference type="Pfam" id="PF00133"/>
    </source>
</evidence>
<keyword evidence="3 9" id="KW-0436">Ligase</keyword>
<keyword evidence="4 9" id="KW-0547">Nucleotide-binding</keyword>
<feature type="binding site" evidence="9">
    <location>
        <position position="629"/>
    </location>
    <ligand>
        <name>ATP</name>
        <dbReference type="ChEBI" id="CHEBI:30616"/>
    </ligand>
</feature>
<dbReference type="RefSeq" id="WP_195809490.1">
    <property type="nucleotide sequence ID" value="NZ_CP064795.1"/>
</dbReference>
<keyword evidence="7 9" id="KW-0030">Aminoacyl-tRNA synthetase</keyword>
<dbReference type="CDD" id="cd07958">
    <property type="entry name" value="Anticodon_Ia_Leu_BEm"/>
    <property type="match status" value="1"/>
</dbReference>
<feature type="domain" description="Leucyl-tRNA synthetase editing" evidence="15">
    <location>
        <begin position="223"/>
        <end position="410"/>
    </location>
</feature>
<keyword evidence="6 9" id="KW-0648">Protein biosynthesis</keyword>
<dbReference type="Gene3D" id="3.10.20.590">
    <property type="match status" value="1"/>
</dbReference>
<dbReference type="Gene3D" id="1.10.730.10">
    <property type="entry name" value="Isoleucyl-tRNA Synthetase, Domain 1"/>
    <property type="match status" value="1"/>
</dbReference>
<dbReference type="InterPro" id="IPR014729">
    <property type="entry name" value="Rossmann-like_a/b/a_fold"/>
</dbReference>
<dbReference type="GO" id="GO:0002161">
    <property type="term" value="F:aminoacyl-tRNA deacylase activity"/>
    <property type="evidence" value="ECO:0007669"/>
    <property type="project" value="InterPro"/>
</dbReference>
<dbReference type="Pfam" id="PF13603">
    <property type="entry name" value="tRNA-synt_1_2"/>
    <property type="match status" value="1"/>
</dbReference>
<evidence type="ECO:0000256" key="1">
    <source>
        <dbReference type="ARBA" id="ARBA00005594"/>
    </source>
</evidence>
<dbReference type="SUPFAM" id="SSF47323">
    <property type="entry name" value="Anticodon-binding domain of a subclass of class I aminoacyl-tRNA synthetases"/>
    <property type="match status" value="1"/>
</dbReference>
<dbReference type="PANTHER" id="PTHR43740">
    <property type="entry name" value="LEUCYL-TRNA SYNTHETASE"/>
    <property type="match status" value="1"/>
</dbReference>
<evidence type="ECO:0000256" key="11">
    <source>
        <dbReference type="SAM" id="MobiDB-lite"/>
    </source>
</evidence>
<dbReference type="Pfam" id="PF09334">
    <property type="entry name" value="tRNA-synt_1g"/>
    <property type="match status" value="1"/>
</dbReference>
<dbReference type="FunFam" id="3.90.740.10:FF:000012">
    <property type="entry name" value="Leucine--tRNA ligase"/>
    <property type="match status" value="1"/>
</dbReference>
<keyword evidence="5 9" id="KW-0067">ATP-binding</keyword>
<comment type="similarity">
    <text evidence="1 9 10">Belongs to the class-I aminoacyl-tRNA synthetase family.</text>
</comment>
<dbReference type="PRINTS" id="PR00985">
    <property type="entry name" value="TRNASYNTHLEU"/>
</dbReference>
<keyword evidence="2 9" id="KW-0963">Cytoplasm</keyword>
<evidence type="ECO:0000256" key="8">
    <source>
        <dbReference type="ARBA" id="ARBA00047469"/>
    </source>
</evidence>
<dbReference type="Gene3D" id="2.20.28.290">
    <property type="match status" value="1"/>
</dbReference>
<dbReference type="InterPro" id="IPR001412">
    <property type="entry name" value="aa-tRNA-synth_I_CS"/>
</dbReference>
<reference evidence="16 17" key="1">
    <citation type="submission" date="2020-11" db="EMBL/GenBank/DDBJ databases">
        <title>Complete genome sequence for Salinimonas sp. strain G2-b.</title>
        <authorList>
            <person name="Park S.-J."/>
        </authorList>
    </citation>
    <scope>NUCLEOTIDE SEQUENCE [LARGE SCALE GENOMIC DNA]</scope>
    <source>
        <strain evidence="16 17">G2-b</strain>
    </source>
</reference>
<dbReference type="Gene3D" id="3.40.50.620">
    <property type="entry name" value="HUPs"/>
    <property type="match status" value="2"/>
</dbReference>
<dbReference type="SUPFAM" id="SSF50677">
    <property type="entry name" value="ValRS/IleRS/LeuRS editing domain"/>
    <property type="match status" value="1"/>
</dbReference>
<feature type="short sequence motif" description="'HIGH' region" evidence="9">
    <location>
        <begin position="43"/>
        <end position="53"/>
    </location>
</feature>
<evidence type="ECO:0000256" key="5">
    <source>
        <dbReference type="ARBA" id="ARBA00022840"/>
    </source>
</evidence>
<dbReference type="InterPro" id="IPR013155">
    <property type="entry name" value="M/V/L/I-tRNA-synth_anticd-bd"/>
</dbReference>
<feature type="domain" description="Methionyl/Leucyl tRNA synthetase" evidence="14">
    <location>
        <begin position="40"/>
        <end position="172"/>
    </location>
</feature>
<dbReference type="GO" id="GO:0004823">
    <property type="term" value="F:leucine-tRNA ligase activity"/>
    <property type="evidence" value="ECO:0007669"/>
    <property type="project" value="UniProtKB-UniRule"/>
</dbReference>
<evidence type="ECO:0000256" key="3">
    <source>
        <dbReference type="ARBA" id="ARBA00022598"/>
    </source>
</evidence>
<dbReference type="NCBIfam" id="TIGR00396">
    <property type="entry name" value="leuS_bact"/>
    <property type="match status" value="1"/>
</dbReference>
<accession>A0A7S9DUW2</accession>
<evidence type="ECO:0000256" key="10">
    <source>
        <dbReference type="RuleBase" id="RU363035"/>
    </source>
</evidence>
<evidence type="ECO:0000259" key="13">
    <source>
        <dbReference type="Pfam" id="PF08264"/>
    </source>
</evidence>
<dbReference type="EMBL" id="CP064795">
    <property type="protein sequence ID" value="QPG04394.1"/>
    <property type="molecule type" value="Genomic_DNA"/>
</dbReference>
<dbReference type="HAMAP" id="MF_00049_B">
    <property type="entry name" value="Leu_tRNA_synth_B"/>
    <property type="match status" value="1"/>
</dbReference>
<dbReference type="GO" id="GO:0005829">
    <property type="term" value="C:cytosol"/>
    <property type="evidence" value="ECO:0007669"/>
    <property type="project" value="TreeGrafter"/>
</dbReference>
<dbReference type="Proteomes" id="UP000595095">
    <property type="component" value="Chromosome"/>
</dbReference>
<comment type="subcellular location">
    <subcellularLocation>
        <location evidence="9">Cytoplasm</location>
    </subcellularLocation>
</comment>
<evidence type="ECO:0000256" key="9">
    <source>
        <dbReference type="HAMAP-Rule" id="MF_00049"/>
    </source>
</evidence>
<dbReference type="Pfam" id="PF08264">
    <property type="entry name" value="Anticodon_1"/>
    <property type="match status" value="1"/>
</dbReference>
<feature type="domain" description="Aminoacyl-tRNA synthetase class Ia" evidence="12">
    <location>
        <begin position="625"/>
        <end position="661"/>
    </location>
</feature>
<protein>
    <recommendedName>
        <fullName evidence="9">Leucine--tRNA ligase</fullName>
        <ecNumber evidence="9">6.1.1.4</ecNumber>
    </recommendedName>
    <alternativeName>
        <fullName evidence="9">Leucyl-tRNA synthetase</fullName>
        <shortName evidence="9">LeuRS</shortName>
    </alternativeName>
</protein>
<feature type="compositionally biased region" description="Polar residues" evidence="11">
    <location>
        <begin position="468"/>
        <end position="490"/>
    </location>
</feature>
<dbReference type="GO" id="GO:0005524">
    <property type="term" value="F:ATP binding"/>
    <property type="evidence" value="ECO:0007669"/>
    <property type="project" value="UniProtKB-UniRule"/>
</dbReference>